<dbReference type="PANTHER" id="PTHR43464:SF19">
    <property type="entry name" value="UBIQUINONE BIOSYNTHESIS O-METHYLTRANSFERASE, MITOCHONDRIAL"/>
    <property type="match status" value="1"/>
</dbReference>
<dbReference type="GO" id="GO:0032259">
    <property type="term" value="P:methylation"/>
    <property type="evidence" value="ECO:0007669"/>
    <property type="project" value="UniProtKB-KW"/>
</dbReference>
<evidence type="ECO:0000256" key="3">
    <source>
        <dbReference type="ARBA" id="ARBA00022691"/>
    </source>
</evidence>
<dbReference type="Proteomes" id="UP000292373">
    <property type="component" value="Unassembled WGS sequence"/>
</dbReference>
<dbReference type="Pfam" id="PF13649">
    <property type="entry name" value="Methyltransf_25"/>
    <property type="match status" value="1"/>
</dbReference>
<organism evidence="5 6">
    <name type="scientific">Propioniciclava sinopodophylli</name>
    <dbReference type="NCBI Taxonomy" id="1837344"/>
    <lineage>
        <taxon>Bacteria</taxon>
        <taxon>Bacillati</taxon>
        <taxon>Actinomycetota</taxon>
        <taxon>Actinomycetes</taxon>
        <taxon>Propionibacteriales</taxon>
        <taxon>Propionibacteriaceae</taxon>
        <taxon>Propioniciclava</taxon>
    </lineage>
</organism>
<dbReference type="EMBL" id="SDMQ01000001">
    <property type="protein sequence ID" value="TBT88776.1"/>
    <property type="molecule type" value="Genomic_DNA"/>
</dbReference>
<dbReference type="InterPro" id="IPR041698">
    <property type="entry name" value="Methyltransf_25"/>
</dbReference>
<comment type="caution">
    <text evidence="5">The sequence shown here is derived from an EMBL/GenBank/DDBJ whole genome shotgun (WGS) entry which is preliminary data.</text>
</comment>
<evidence type="ECO:0000259" key="4">
    <source>
        <dbReference type="Pfam" id="PF13649"/>
    </source>
</evidence>
<sequence>MLRAARRSKWADAVANNPNHSAWYVQRFRDMAANGADLVGEARLIDAMAQRGSTILDAGCGPGRHAGYLHAAGHTVVGVDLDPVLIQAAEEDFPGPRYVVGDLTDVVLPTDAPQEFDLVFSAGNVMGFLHPDTRRDVLANIAGWLKPEGRAVIGYGAGRGYDFDDFVTDAASSGLLLKQAFSTWDLQLFTEESAFLVAVLHRARTALPPS</sequence>
<keyword evidence="1 5" id="KW-0489">Methyltransferase</keyword>
<feature type="domain" description="Methyltransferase" evidence="4">
    <location>
        <begin position="55"/>
        <end position="149"/>
    </location>
</feature>
<dbReference type="SUPFAM" id="SSF53335">
    <property type="entry name" value="S-adenosyl-L-methionine-dependent methyltransferases"/>
    <property type="match status" value="1"/>
</dbReference>
<dbReference type="CDD" id="cd02440">
    <property type="entry name" value="AdoMet_MTases"/>
    <property type="match status" value="1"/>
</dbReference>
<keyword evidence="2 5" id="KW-0808">Transferase</keyword>
<accession>A0A4Q9KJH1</accession>
<evidence type="ECO:0000313" key="6">
    <source>
        <dbReference type="Proteomes" id="UP000292373"/>
    </source>
</evidence>
<reference evidence="5 6" key="1">
    <citation type="submission" date="2019-01" db="EMBL/GenBank/DDBJ databases">
        <title>Lactibacter flavus gen. nov., sp. nov., a novel bacterium of the family Propionibacteriaceae isolated from raw milk and dairy products.</title>
        <authorList>
            <person name="Huptas C."/>
            <person name="Wenning M."/>
            <person name="Breitenwieser F."/>
            <person name="Doll E."/>
            <person name="Von Neubeck M."/>
            <person name="Busse H.-J."/>
            <person name="Scherer S."/>
        </authorList>
    </citation>
    <scope>NUCLEOTIDE SEQUENCE [LARGE SCALE GENOMIC DNA]</scope>
    <source>
        <strain evidence="5 6">KCTC 33808</strain>
    </source>
</reference>
<keyword evidence="3" id="KW-0949">S-adenosyl-L-methionine</keyword>
<dbReference type="Gene3D" id="3.40.50.150">
    <property type="entry name" value="Vaccinia Virus protein VP39"/>
    <property type="match status" value="1"/>
</dbReference>
<proteinExistence type="predicted"/>
<protein>
    <submittedName>
        <fullName evidence="5">Class I SAM-dependent methyltransferase</fullName>
    </submittedName>
</protein>
<dbReference type="InterPro" id="IPR029063">
    <property type="entry name" value="SAM-dependent_MTases_sf"/>
</dbReference>
<name>A0A4Q9KJH1_9ACTN</name>
<keyword evidence="6" id="KW-1185">Reference proteome</keyword>
<evidence type="ECO:0000313" key="5">
    <source>
        <dbReference type="EMBL" id="TBT88776.1"/>
    </source>
</evidence>
<gene>
    <name evidence="5" type="ORF">ET989_00335</name>
</gene>
<dbReference type="GO" id="GO:0008168">
    <property type="term" value="F:methyltransferase activity"/>
    <property type="evidence" value="ECO:0007669"/>
    <property type="project" value="UniProtKB-KW"/>
</dbReference>
<dbReference type="PANTHER" id="PTHR43464">
    <property type="entry name" value="METHYLTRANSFERASE"/>
    <property type="match status" value="1"/>
</dbReference>
<dbReference type="AlphaFoldDB" id="A0A4Q9KJH1"/>
<evidence type="ECO:0000256" key="2">
    <source>
        <dbReference type="ARBA" id="ARBA00022679"/>
    </source>
</evidence>
<evidence type="ECO:0000256" key="1">
    <source>
        <dbReference type="ARBA" id="ARBA00022603"/>
    </source>
</evidence>
<dbReference type="OrthoDB" id="7062303at2"/>